<proteinExistence type="predicted"/>
<dbReference type="InterPro" id="IPR016187">
    <property type="entry name" value="CTDL_fold"/>
</dbReference>
<dbReference type="OMA" id="YMCEIEL"/>
<dbReference type="RefSeq" id="XP_055895688.1">
    <property type="nucleotide sequence ID" value="XM_056039713.1"/>
</dbReference>
<sequence>MRQIQLYQFSSFLSLGYLGLIVQVRSDYFYKVEKSNSVMQYSTTILQVTSLLDCSRKCQLQKCACFSYSNYVCSIGKCNLTNNNLGSSQEIYVSCLNSIGFNFITIGSVRACVWMSSNSTDYITARDDCRGKDAHLYTVKTMDRLKWLQTYYPKTSIWIGLNDMVVEGILLWEDDNSVCNSSCISQYFNAGEPTNSKYLTPDGEDCITYYLNLPLLNDVTCSLTYVYICEKPFF</sequence>
<evidence type="ECO:0000313" key="3">
    <source>
        <dbReference type="RefSeq" id="XP_055895688.1"/>
    </source>
</evidence>
<dbReference type="SMART" id="SM00034">
    <property type="entry name" value="CLECT"/>
    <property type="match status" value="1"/>
</dbReference>
<dbReference type="Gene3D" id="3.10.100.10">
    <property type="entry name" value="Mannose-Binding Protein A, subunit A"/>
    <property type="match status" value="1"/>
</dbReference>
<dbReference type="PROSITE" id="PS50041">
    <property type="entry name" value="C_TYPE_LECTIN_2"/>
    <property type="match status" value="1"/>
</dbReference>
<feature type="domain" description="C-type lectin" evidence="1">
    <location>
        <begin position="112"/>
        <end position="230"/>
    </location>
</feature>
<name>A0A9W3B8B6_BIOGL</name>
<reference evidence="3" key="1">
    <citation type="submission" date="2025-08" db="UniProtKB">
        <authorList>
            <consortium name="RefSeq"/>
        </authorList>
    </citation>
    <scope>IDENTIFICATION</scope>
</reference>
<dbReference type="InterPro" id="IPR001304">
    <property type="entry name" value="C-type_lectin-like"/>
</dbReference>
<dbReference type="PANTHER" id="PTHR22803">
    <property type="entry name" value="MANNOSE, PHOSPHOLIPASE, LECTIN RECEPTOR RELATED"/>
    <property type="match status" value="1"/>
</dbReference>
<dbReference type="OrthoDB" id="10265275at2759"/>
<dbReference type="Proteomes" id="UP001165740">
    <property type="component" value="Chromosome 8"/>
</dbReference>
<evidence type="ECO:0000259" key="1">
    <source>
        <dbReference type="PROSITE" id="PS50041"/>
    </source>
</evidence>
<dbReference type="AlphaFoldDB" id="A0A9W3B8B6"/>
<protein>
    <submittedName>
        <fullName evidence="3">Brevican core protein-like</fullName>
    </submittedName>
</protein>
<dbReference type="GeneID" id="129927906"/>
<dbReference type="InterPro" id="IPR050111">
    <property type="entry name" value="C-type_lectin/snaclec_domain"/>
</dbReference>
<dbReference type="InterPro" id="IPR016186">
    <property type="entry name" value="C-type_lectin-like/link_sf"/>
</dbReference>
<keyword evidence="2" id="KW-1185">Reference proteome</keyword>
<dbReference type="Pfam" id="PF00059">
    <property type="entry name" value="Lectin_C"/>
    <property type="match status" value="1"/>
</dbReference>
<gene>
    <name evidence="3" type="primary">LOC129927906</name>
</gene>
<accession>A0A9W3B8B6</accession>
<organism evidence="2 3">
    <name type="scientific">Biomphalaria glabrata</name>
    <name type="common">Bloodfluke planorb</name>
    <name type="synonym">Freshwater snail</name>
    <dbReference type="NCBI Taxonomy" id="6526"/>
    <lineage>
        <taxon>Eukaryota</taxon>
        <taxon>Metazoa</taxon>
        <taxon>Spiralia</taxon>
        <taxon>Lophotrochozoa</taxon>
        <taxon>Mollusca</taxon>
        <taxon>Gastropoda</taxon>
        <taxon>Heterobranchia</taxon>
        <taxon>Euthyneura</taxon>
        <taxon>Panpulmonata</taxon>
        <taxon>Hygrophila</taxon>
        <taxon>Lymnaeoidea</taxon>
        <taxon>Planorbidae</taxon>
        <taxon>Biomphalaria</taxon>
    </lineage>
</organism>
<dbReference type="SUPFAM" id="SSF56436">
    <property type="entry name" value="C-type lectin-like"/>
    <property type="match status" value="1"/>
</dbReference>
<evidence type="ECO:0000313" key="2">
    <source>
        <dbReference type="Proteomes" id="UP001165740"/>
    </source>
</evidence>